<dbReference type="Proteomes" id="UP001611580">
    <property type="component" value="Unassembled WGS sequence"/>
</dbReference>
<dbReference type="EMBL" id="JBIRYI010000008">
    <property type="protein sequence ID" value="MFI2488133.1"/>
    <property type="molecule type" value="Genomic_DNA"/>
</dbReference>
<keyword evidence="3" id="KW-1185">Reference proteome</keyword>
<protein>
    <submittedName>
        <fullName evidence="2">Arylamine N-acetyltransferase</fullName>
    </submittedName>
</protein>
<sequence length="283" mass="30840">MTHAAAGYLARLGLDERPPATVATLFEIHRRHAERIPYENLHTMLGSPPAVDVPSTLARVAAGGNAGYCFHHNGVLTAALRSLGYDVVPAWGHNWDSAAERADVYVGHLALSVRGLATAENPGGVWWPDVGCGDGLHEPLPLVAGTYRQGPFTYRLEVRADGWTFHHDPQGSFGAVDLFDEVLTPEQERGAHRKLTAPDGGAYARRLVVQRRLPDAAETLRGCQFTRTGARAERVGLTAYDDWRDALRALGISLRGVDGDALRGLFDRSLAQHREWLASRSPS</sequence>
<dbReference type="Gene3D" id="3.30.2140.10">
    <property type="entry name" value="Arylamine N-acetyltransferase"/>
    <property type="match status" value="1"/>
</dbReference>
<comment type="similarity">
    <text evidence="1">Belongs to the arylamine N-acetyltransferase family.</text>
</comment>
<evidence type="ECO:0000313" key="3">
    <source>
        <dbReference type="Proteomes" id="UP001611580"/>
    </source>
</evidence>
<reference evidence="2 3" key="1">
    <citation type="submission" date="2024-10" db="EMBL/GenBank/DDBJ databases">
        <title>The Natural Products Discovery Center: Release of the First 8490 Sequenced Strains for Exploring Actinobacteria Biosynthetic Diversity.</title>
        <authorList>
            <person name="Kalkreuter E."/>
            <person name="Kautsar S.A."/>
            <person name="Yang D."/>
            <person name="Bader C.D."/>
            <person name="Teijaro C.N."/>
            <person name="Fluegel L."/>
            <person name="Davis C.M."/>
            <person name="Simpson J.R."/>
            <person name="Lauterbach L."/>
            <person name="Steele A.D."/>
            <person name="Gui C."/>
            <person name="Meng S."/>
            <person name="Li G."/>
            <person name="Viehrig K."/>
            <person name="Ye F."/>
            <person name="Su P."/>
            <person name="Kiefer A.F."/>
            <person name="Nichols A."/>
            <person name="Cepeda A.J."/>
            <person name="Yan W."/>
            <person name="Fan B."/>
            <person name="Jiang Y."/>
            <person name="Adhikari A."/>
            <person name="Zheng C.-J."/>
            <person name="Schuster L."/>
            <person name="Cowan T.M."/>
            <person name="Smanski M.J."/>
            <person name="Chevrette M.G."/>
            <person name="De Carvalho L.P.S."/>
            <person name="Shen B."/>
        </authorList>
    </citation>
    <scope>NUCLEOTIDE SEQUENCE [LARGE SCALE GENOMIC DNA]</scope>
    <source>
        <strain evidence="2 3">NPDC019481</strain>
    </source>
</reference>
<evidence type="ECO:0000256" key="1">
    <source>
        <dbReference type="ARBA" id="ARBA00006547"/>
    </source>
</evidence>
<dbReference type="InterPro" id="IPR001447">
    <property type="entry name" value="Arylamine_N-AcTrfase"/>
</dbReference>
<accession>A0ABW7XL92</accession>
<organism evidence="2 3">
    <name type="scientific">Promicromonospora kroppenstedtii</name>
    <dbReference type="NCBI Taxonomy" id="440482"/>
    <lineage>
        <taxon>Bacteria</taxon>
        <taxon>Bacillati</taxon>
        <taxon>Actinomycetota</taxon>
        <taxon>Actinomycetes</taxon>
        <taxon>Micrococcales</taxon>
        <taxon>Promicromonosporaceae</taxon>
        <taxon>Promicromonospora</taxon>
    </lineage>
</organism>
<dbReference type="InterPro" id="IPR038765">
    <property type="entry name" value="Papain-like_cys_pep_sf"/>
</dbReference>
<proteinExistence type="inferred from homology"/>
<dbReference type="SUPFAM" id="SSF54001">
    <property type="entry name" value="Cysteine proteinases"/>
    <property type="match status" value="1"/>
</dbReference>
<dbReference type="PANTHER" id="PTHR11786">
    <property type="entry name" value="N-HYDROXYARYLAMINE O-ACETYLTRANSFERASE"/>
    <property type="match status" value="1"/>
</dbReference>
<name>A0ABW7XL92_9MICO</name>
<gene>
    <name evidence="2" type="ORF">ACH47X_14550</name>
</gene>
<dbReference type="RefSeq" id="WP_397405335.1">
    <property type="nucleotide sequence ID" value="NZ_JBIRYI010000008.1"/>
</dbReference>
<evidence type="ECO:0000313" key="2">
    <source>
        <dbReference type="EMBL" id="MFI2488133.1"/>
    </source>
</evidence>
<dbReference type="PANTHER" id="PTHR11786:SF0">
    <property type="entry name" value="ARYLAMINE N-ACETYLTRANSFERASE 4-RELATED"/>
    <property type="match status" value="1"/>
</dbReference>
<dbReference type="Pfam" id="PF00797">
    <property type="entry name" value="Acetyltransf_2"/>
    <property type="match status" value="1"/>
</dbReference>
<dbReference type="Gene3D" id="2.40.128.150">
    <property type="entry name" value="Cysteine proteinases"/>
    <property type="match status" value="1"/>
</dbReference>
<comment type="caution">
    <text evidence="2">The sequence shown here is derived from an EMBL/GenBank/DDBJ whole genome shotgun (WGS) entry which is preliminary data.</text>
</comment>